<sequence>MTSISTDTRPLRTADLGTLVIMSWSRETPDGDVPFLLACSLGDGEGGPEASRTAVERLLRHSGLSVGDGVLDATRLPNLPVSLLVVPGAAALTMPGVNAQFVPTPEWRTAADKRGYACLIFATRPWSDGEPGDGEAVAAFANDEDTLTSAAQVILPARSLRS</sequence>
<dbReference type="Pfam" id="PF19374">
    <property type="entry name" value="DUF5949"/>
    <property type="match status" value="1"/>
</dbReference>
<keyword evidence="2" id="KW-1185">Reference proteome</keyword>
<comment type="caution">
    <text evidence="1">The sequence shown here is derived from an EMBL/GenBank/DDBJ whole genome shotgun (WGS) entry which is preliminary data.</text>
</comment>
<proteinExistence type="predicted"/>
<evidence type="ECO:0000313" key="1">
    <source>
        <dbReference type="EMBL" id="GAA5216466.1"/>
    </source>
</evidence>
<accession>A0ABP9TFW2</accession>
<evidence type="ECO:0000313" key="2">
    <source>
        <dbReference type="Proteomes" id="UP001499878"/>
    </source>
</evidence>
<dbReference type="Proteomes" id="UP001499878">
    <property type="component" value="Unassembled WGS sequence"/>
</dbReference>
<gene>
    <name evidence="1" type="ORF">GCM10023323_69560</name>
</gene>
<dbReference type="RefSeq" id="WP_345637423.1">
    <property type="nucleotide sequence ID" value="NZ_BAABJR010000026.1"/>
</dbReference>
<dbReference type="InterPro" id="IPR045993">
    <property type="entry name" value="DUF5949"/>
</dbReference>
<organism evidence="1 2">
    <name type="scientific">Streptomyces thinghirensis</name>
    <dbReference type="NCBI Taxonomy" id="551547"/>
    <lineage>
        <taxon>Bacteria</taxon>
        <taxon>Bacillati</taxon>
        <taxon>Actinomycetota</taxon>
        <taxon>Actinomycetes</taxon>
        <taxon>Kitasatosporales</taxon>
        <taxon>Streptomycetaceae</taxon>
        <taxon>Streptomyces</taxon>
    </lineage>
</organism>
<reference evidence="2" key="1">
    <citation type="journal article" date="2019" name="Int. J. Syst. Evol. Microbiol.">
        <title>The Global Catalogue of Microorganisms (GCM) 10K type strain sequencing project: providing services to taxonomists for standard genome sequencing and annotation.</title>
        <authorList>
            <consortium name="The Broad Institute Genomics Platform"/>
            <consortium name="The Broad Institute Genome Sequencing Center for Infectious Disease"/>
            <person name="Wu L."/>
            <person name="Ma J."/>
        </authorList>
    </citation>
    <scope>NUCLEOTIDE SEQUENCE [LARGE SCALE GENOMIC DNA]</scope>
    <source>
        <strain evidence="2">JCM 18306</strain>
    </source>
</reference>
<name>A0ABP9TFW2_9ACTN</name>
<protein>
    <submittedName>
        <fullName evidence="1">DUF5949 family protein</fullName>
    </submittedName>
</protein>
<dbReference type="EMBL" id="BAABJR010000026">
    <property type="protein sequence ID" value="GAA5216466.1"/>
    <property type="molecule type" value="Genomic_DNA"/>
</dbReference>